<gene>
    <name evidence="1" type="ORF">MRATA1EN3_LOCUS2937</name>
</gene>
<proteinExistence type="predicted"/>
<organism evidence="1 2">
    <name type="scientific">Rangifer tarandus platyrhynchus</name>
    <name type="common">Svalbard reindeer</name>
    <dbReference type="NCBI Taxonomy" id="3082113"/>
    <lineage>
        <taxon>Eukaryota</taxon>
        <taxon>Metazoa</taxon>
        <taxon>Chordata</taxon>
        <taxon>Craniata</taxon>
        <taxon>Vertebrata</taxon>
        <taxon>Euteleostomi</taxon>
        <taxon>Mammalia</taxon>
        <taxon>Eutheria</taxon>
        <taxon>Laurasiatheria</taxon>
        <taxon>Artiodactyla</taxon>
        <taxon>Ruminantia</taxon>
        <taxon>Pecora</taxon>
        <taxon>Cervidae</taxon>
        <taxon>Odocoileinae</taxon>
        <taxon>Rangifer</taxon>
    </lineage>
</organism>
<reference evidence="1" key="1">
    <citation type="submission" date="2023-05" db="EMBL/GenBank/DDBJ databases">
        <authorList>
            <consortium name="ELIXIR-Norway"/>
        </authorList>
    </citation>
    <scope>NUCLEOTIDE SEQUENCE</scope>
</reference>
<evidence type="ECO:0000313" key="2">
    <source>
        <dbReference type="Proteomes" id="UP001162501"/>
    </source>
</evidence>
<name>A0ACB0DTW2_RANTA</name>
<accession>A0ACB0DTW2</accession>
<evidence type="ECO:0000313" key="1">
    <source>
        <dbReference type="EMBL" id="CAI9691724.1"/>
    </source>
</evidence>
<dbReference type="Proteomes" id="UP001162501">
    <property type="component" value="Chromosome 10"/>
</dbReference>
<protein>
    <submittedName>
        <fullName evidence="1">Uncharacterized protein</fullName>
    </submittedName>
</protein>
<dbReference type="EMBL" id="OX596094">
    <property type="protein sequence ID" value="CAI9691724.1"/>
    <property type="molecule type" value="Genomic_DNA"/>
</dbReference>
<sequence>MGNGGPAGEVGANGQSWKGERPASYGDGNEFGRVRKEVGEGCHGNVSPLHGYGHWSALRDLGGQRAGAHTYLWGSVPRQRGPTAEAEAGAREAPPPPPPPPPPHTGVRSAAQHSPCRAPASDWRRWLPPEPERTANEMLMTCAEGGVPDDQSRRREPNPALGGLAPSPTPPPGTGVRRRARAT</sequence>